<reference evidence="1" key="2">
    <citation type="submission" date="2022-08" db="UniProtKB">
        <authorList>
            <consortium name="EnsemblMetazoa"/>
        </authorList>
    </citation>
    <scope>IDENTIFICATION</scope>
    <source>
        <strain evidence="1">STECLA/ALBI9_A</strain>
    </source>
</reference>
<dbReference type="SUPFAM" id="SSF47769">
    <property type="entry name" value="SAM/Pointed domain"/>
    <property type="match status" value="1"/>
</dbReference>
<accession>A0A182F164</accession>
<dbReference type="InterPro" id="IPR001660">
    <property type="entry name" value="SAM"/>
</dbReference>
<name>A0A182F164_ANOAL</name>
<reference evidence="1 2" key="1">
    <citation type="journal article" date="2017" name="G3 (Bethesda)">
        <title>The Physical Genome Mapping of Anopheles albimanus Corrected Scaffold Misassemblies and Identified Interarm Rearrangements in Genus Anopheles.</title>
        <authorList>
            <person name="Artemov G.N."/>
            <person name="Peery A.N."/>
            <person name="Jiang X."/>
            <person name="Tu Z."/>
            <person name="Stegniy V.N."/>
            <person name="Sharakhova M.V."/>
            <person name="Sharakhov I.V."/>
        </authorList>
    </citation>
    <scope>NUCLEOTIDE SEQUENCE [LARGE SCALE GENOMIC DNA]</scope>
    <source>
        <strain evidence="1 2">ALBI9_A</strain>
    </source>
</reference>
<dbReference type="Pfam" id="PF07647">
    <property type="entry name" value="SAM_2"/>
    <property type="match status" value="1"/>
</dbReference>
<dbReference type="Proteomes" id="UP000069272">
    <property type="component" value="Chromosome 2L"/>
</dbReference>
<dbReference type="AlphaFoldDB" id="A0A182F164"/>
<evidence type="ECO:0000313" key="1">
    <source>
        <dbReference type="EnsemblMetazoa" id="AALB000188-PA"/>
    </source>
</evidence>
<proteinExistence type="predicted"/>
<dbReference type="EnsemblMetazoa" id="AALB000188-RA">
    <property type="protein sequence ID" value="AALB000188-PA"/>
    <property type="gene ID" value="AALB000188"/>
</dbReference>
<sequence length="115" mass="12949">MLVRCVKILVAVVLSLTFTISLSKLVLCFWNDWFNANAADYEILAPYPGGGRPGPFGPGAAHRRRASIVDDWLDQHQLGKYKRLFRDQGVAQDQVIAMLQEALSVPRLYHRVLVV</sequence>
<dbReference type="InterPro" id="IPR013761">
    <property type="entry name" value="SAM/pointed_sf"/>
</dbReference>
<dbReference type="VEuPathDB" id="VectorBase:AALB000188"/>
<protein>
    <submittedName>
        <fullName evidence="1">SAM domain-containing protein</fullName>
    </submittedName>
</protein>
<keyword evidence="2" id="KW-1185">Reference proteome</keyword>
<organism evidence="1 2">
    <name type="scientific">Anopheles albimanus</name>
    <name type="common">New world malaria mosquito</name>
    <dbReference type="NCBI Taxonomy" id="7167"/>
    <lineage>
        <taxon>Eukaryota</taxon>
        <taxon>Metazoa</taxon>
        <taxon>Ecdysozoa</taxon>
        <taxon>Arthropoda</taxon>
        <taxon>Hexapoda</taxon>
        <taxon>Insecta</taxon>
        <taxon>Pterygota</taxon>
        <taxon>Neoptera</taxon>
        <taxon>Endopterygota</taxon>
        <taxon>Diptera</taxon>
        <taxon>Nematocera</taxon>
        <taxon>Culicoidea</taxon>
        <taxon>Culicidae</taxon>
        <taxon>Anophelinae</taxon>
        <taxon>Anopheles</taxon>
    </lineage>
</organism>
<dbReference type="VEuPathDB" id="VectorBase:AALB20_027834"/>
<evidence type="ECO:0000313" key="2">
    <source>
        <dbReference type="Proteomes" id="UP000069272"/>
    </source>
</evidence>
<dbReference type="STRING" id="7167.A0A182F164"/>